<feature type="transmembrane region" description="Helical" evidence="6">
    <location>
        <begin position="73"/>
        <end position="92"/>
    </location>
</feature>
<dbReference type="Gene3D" id="1.20.1250.20">
    <property type="entry name" value="MFS general substrate transporter like domains"/>
    <property type="match status" value="1"/>
</dbReference>
<dbReference type="EMBL" id="JAFBCV010000014">
    <property type="protein sequence ID" value="MBM7840513.1"/>
    <property type="molecule type" value="Genomic_DNA"/>
</dbReference>
<dbReference type="PANTHER" id="PTHR23506">
    <property type="entry name" value="GH10249P"/>
    <property type="match status" value="1"/>
</dbReference>
<dbReference type="InterPro" id="IPR036259">
    <property type="entry name" value="MFS_trans_sf"/>
</dbReference>
<evidence type="ECO:0000256" key="4">
    <source>
        <dbReference type="ARBA" id="ARBA00022989"/>
    </source>
</evidence>
<dbReference type="InterPro" id="IPR020846">
    <property type="entry name" value="MFS_dom"/>
</dbReference>
<feature type="transmembrane region" description="Helical" evidence="6">
    <location>
        <begin position="369"/>
        <end position="392"/>
    </location>
</feature>
<feature type="domain" description="Major facilitator superfamily (MFS) profile" evidence="7">
    <location>
        <begin position="7"/>
        <end position="396"/>
    </location>
</feature>
<accession>A0ABS2SYA7</accession>
<feature type="transmembrane region" description="Helical" evidence="6">
    <location>
        <begin position="133"/>
        <end position="154"/>
    </location>
</feature>
<dbReference type="InterPro" id="IPR050930">
    <property type="entry name" value="MFS_Vesicular_Transporter"/>
</dbReference>
<evidence type="ECO:0000313" key="9">
    <source>
        <dbReference type="Proteomes" id="UP001179280"/>
    </source>
</evidence>
<feature type="transmembrane region" description="Helical" evidence="6">
    <location>
        <begin position="239"/>
        <end position="262"/>
    </location>
</feature>
<dbReference type="Pfam" id="PF07690">
    <property type="entry name" value="MFS_1"/>
    <property type="match status" value="1"/>
</dbReference>
<dbReference type="InterPro" id="IPR011701">
    <property type="entry name" value="MFS"/>
</dbReference>
<evidence type="ECO:0000256" key="2">
    <source>
        <dbReference type="ARBA" id="ARBA00022448"/>
    </source>
</evidence>
<keyword evidence="5 6" id="KW-0472">Membrane</keyword>
<sequence length="404" mass="45081">MSNEKKKVVGIALITAIAVLGDSMLFIVLPLYYEEFGLTSLWQVGVLLSVNRFIRLPINPLIGWFYTKFQLRTGVFISLGLTILTTLSYGFIKEFVILIFMRILWGVAWSLLRLGGMLTVVNVAGNHNRGNLIGLYNGLWGLGGLGGMLFGGLFVELWSITGIVVLFASLSVAMIPIVHWLVPLKTEEERTSNDQEQHGWLDGFTVIVFGTGFIKGFLLFGFFASTISIVIDQVYQQNWSIGGILISSAAIASIIQAIRWGWDPFLAPWFGRLLDQSKRPQLYLIFVLCIIASLFMVQQQRWSLIVLLIALLIFQLCSTFFVTMVDTFAATIAVKNPVKVVTIHTVMVDFGAAMGPLFSLYVIDLYGLQVMFSIAALLALVVAAIWTVYFIFHKRTFTENDSKS</sequence>
<comment type="subcellular location">
    <subcellularLocation>
        <location evidence="1">Cell membrane</location>
        <topology evidence="1">Multi-pass membrane protein</topology>
    </subcellularLocation>
</comment>
<dbReference type="Proteomes" id="UP001179280">
    <property type="component" value="Unassembled WGS sequence"/>
</dbReference>
<feature type="transmembrane region" description="Helical" evidence="6">
    <location>
        <begin position="12"/>
        <end position="33"/>
    </location>
</feature>
<reference evidence="8" key="1">
    <citation type="submission" date="2021-01" db="EMBL/GenBank/DDBJ databases">
        <title>Genomic Encyclopedia of Type Strains, Phase IV (KMG-IV): sequencing the most valuable type-strain genomes for metagenomic binning, comparative biology and taxonomic classification.</title>
        <authorList>
            <person name="Goeker M."/>
        </authorList>
    </citation>
    <scope>NUCLEOTIDE SEQUENCE</scope>
    <source>
        <strain evidence="8">DSM 21943</strain>
    </source>
</reference>
<evidence type="ECO:0000256" key="6">
    <source>
        <dbReference type="SAM" id="Phobius"/>
    </source>
</evidence>
<keyword evidence="4 6" id="KW-1133">Transmembrane helix</keyword>
<dbReference type="PROSITE" id="PS50850">
    <property type="entry name" value="MFS"/>
    <property type="match status" value="1"/>
</dbReference>
<dbReference type="SUPFAM" id="SSF103473">
    <property type="entry name" value="MFS general substrate transporter"/>
    <property type="match status" value="1"/>
</dbReference>
<evidence type="ECO:0000256" key="1">
    <source>
        <dbReference type="ARBA" id="ARBA00004651"/>
    </source>
</evidence>
<protein>
    <submittedName>
        <fullName evidence="8">MFS family permease</fullName>
    </submittedName>
</protein>
<gene>
    <name evidence="8" type="ORF">JOC54_003805</name>
</gene>
<name>A0ABS2SYA7_9BACI</name>
<keyword evidence="2" id="KW-0813">Transport</keyword>
<evidence type="ECO:0000256" key="3">
    <source>
        <dbReference type="ARBA" id="ARBA00022692"/>
    </source>
</evidence>
<evidence type="ECO:0000259" key="7">
    <source>
        <dbReference type="PROSITE" id="PS50850"/>
    </source>
</evidence>
<dbReference type="RefSeq" id="WP_204468149.1">
    <property type="nucleotide sequence ID" value="NZ_JAFBCV010000014.1"/>
</dbReference>
<organism evidence="8 9">
    <name type="scientific">Shouchella xiaoxiensis</name>
    <dbReference type="NCBI Taxonomy" id="766895"/>
    <lineage>
        <taxon>Bacteria</taxon>
        <taxon>Bacillati</taxon>
        <taxon>Bacillota</taxon>
        <taxon>Bacilli</taxon>
        <taxon>Bacillales</taxon>
        <taxon>Bacillaceae</taxon>
        <taxon>Shouchella</taxon>
    </lineage>
</organism>
<evidence type="ECO:0000313" key="8">
    <source>
        <dbReference type="EMBL" id="MBM7840513.1"/>
    </source>
</evidence>
<comment type="caution">
    <text evidence="8">The sequence shown here is derived from an EMBL/GenBank/DDBJ whole genome shotgun (WGS) entry which is preliminary data.</text>
</comment>
<feature type="transmembrane region" description="Helical" evidence="6">
    <location>
        <begin position="341"/>
        <end position="363"/>
    </location>
</feature>
<feature type="transmembrane region" description="Helical" evidence="6">
    <location>
        <begin position="160"/>
        <end position="182"/>
    </location>
</feature>
<proteinExistence type="predicted"/>
<feature type="transmembrane region" description="Helical" evidence="6">
    <location>
        <begin position="98"/>
        <end position="121"/>
    </location>
</feature>
<feature type="transmembrane region" description="Helical" evidence="6">
    <location>
        <begin position="203"/>
        <end position="227"/>
    </location>
</feature>
<feature type="transmembrane region" description="Helical" evidence="6">
    <location>
        <begin position="282"/>
        <end position="298"/>
    </location>
</feature>
<dbReference type="PANTHER" id="PTHR23506:SF23">
    <property type="entry name" value="GH10249P"/>
    <property type="match status" value="1"/>
</dbReference>
<evidence type="ECO:0000256" key="5">
    <source>
        <dbReference type="ARBA" id="ARBA00023136"/>
    </source>
</evidence>
<keyword evidence="9" id="KW-1185">Reference proteome</keyword>
<feature type="transmembrane region" description="Helical" evidence="6">
    <location>
        <begin position="304"/>
        <end position="329"/>
    </location>
</feature>
<keyword evidence="3 6" id="KW-0812">Transmembrane</keyword>